<dbReference type="InterPro" id="IPR003820">
    <property type="entry name" value="KdpC"/>
</dbReference>
<comment type="similarity">
    <text evidence="11">Belongs to the KdpC family.</text>
</comment>
<keyword evidence="8 11" id="KW-1133">Transmembrane helix</keyword>
<protein>
    <recommendedName>
        <fullName evidence="11">Potassium-transporting ATPase KdpC subunit</fullName>
    </recommendedName>
    <alternativeName>
        <fullName evidence="11">ATP phosphohydrolase [potassium-transporting] C chain</fullName>
    </alternativeName>
    <alternativeName>
        <fullName evidence="11">Potassium-binding and translocating subunit C</fullName>
    </alternativeName>
    <alternativeName>
        <fullName evidence="11">Potassium-translocating ATPase C chain</fullName>
    </alternativeName>
</protein>
<evidence type="ECO:0000313" key="12">
    <source>
        <dbReference type="EMBL" id="MBC8578005.1"/>
    </source>
</evidence>
<sequence>MESMNKVLLRVLGFFLILTVLCGGIYTFAMTGVVQVLFNEKANGSIIQIDGKKYGSSLLGQQYTDMGHMWGRIMNIDTGTYTDDDGNPVMYAGPSNISPAGEGYEALVAERVEMIRAAHPEKGDAPIPVDLVTSSGSGLDPHISLAAAEYQITRIANNSDHSEEEIRAIVEKYTTGRFLGVLGEPVVNVLKVNLALDGILK</sequence>
<keyword evidence="1 11" id="KW-0813">Transport</keyword>
<evidence type="ECO:0000256" key="2">
    <source>
        <dbReference type="ARBA" id="ARBA00022475"/>
    </source>
</evidence>
<dbReference type="Proteomes" id="UP000655830">
    <property type="component" value="Unassembled WGS sequence"/>
</dbReference>
<gene>
    <name evidence="11 12" type="primary">kdpC</name>
    <name evidence="12" type="ORF">H8718_00430</name>
</gene>
<feature type="transmembrane region" description="Helical" evidence="11">
    <location>
        <begin position="7"/>
        <end position="29"/>
    </location>
</feature>
<comment type="subcellular location">
    <subcellularLocation>
        <location evidence="11">Cell membrane</location>
        <topology evidence="11">Single-pass membrane protein</topology>
    </subcellularLocation>
</comment>
<dbReference type="Pfam" id="PF02669">
    <property type="entry name" value="KdpC"/>
    <property type="match status" value="1"/>
</dbReference>
<name>A0A926EFJ4_9FIRM</name>
<organism evidence="12 13">
    <name type="scientific">Zhenhengia yiwuensis</name>
    <dbReference type="NCBI Taxonomy" id="2763666"/>
    <lineage>
        <taxon>Bacteria</taxon>
        <taxon>Bacillati</taxon>
        <taxon>Bacillota</taxon>
        <taxon>Clostridia</taxon>
        <taxon>Lachnospirales</taxon>
        <taxon>Lachnospiraceae</taxon>
        <taxon>Zhenhengia</taxon>
    </lineage>
</organism>
<evidence type="ECO:0000256" key="1">
    <source>
        <dbReference type="ARBA" id="ARBA00022448"/>
    </source>
</evidence>
<comment type="caution">
    <text evidence="12">The sequence shown here is derived from an EMBL/GenBank/DDBJ whole genome shotgun (WGS) entry which is preliminary data.</text>
</comment>
<dbReference type="GO" id="GO:0008556">
    <property type="term" value="F:P-type potassium transmembrane transporter activity"/>
    <property type="evidence" value="ECO:0007669"/>
    <property type="project" value="InterPro"/>
</dbReference>
<evidence type="ECO:0000256" key="10">
    <source>
        <dbReference type="ARBA" id="ARBA00023136"/>
    </source>
</evidence>
<keyword evidence="5 11" id="KW-0547">Nucleotide-binding</keyword>
<dbReference type="PANTHER" id="PTHR30042:SF2">
    <property type="entry name" value="POTASSIUM-TRANSPORTING ATPASE KDPC SUBUNIT"/>
    <property type="match status" value="1"/>
</dbReference>
<evidence type="ECO:0000313" key="13">
    <source>
        <dbReference type="Proteomes" id="UP000655830"/>
    </source>
</evidence>
<reference evidence="12" key="1">
    <citation type="submission" date="2020-08" db="EMBL/GenBank/DDBJ databases">
        <title>Genome public.</title>
        <authorList>
            <person name="Liu C."/>
            <person name="Sun Q."/>
        </authorList>
    </citation>
    <scope>NUCLEOTIDE SEQUENCE</scope>
    <source>
        <strain evidence="12">NSJ-12</strain>
    </source>
</reference>
<dbReference type="PIRSF" id="PIRSF001296">
    <property type="entry name" value="K_ATPase_KdpC"/>
    <property type="match status" value="1"/>
</dbReference>
<dbReference type="EMBL" id="JACRSY010000001">
    <property type="protein sequence ID" value="MBC8578005.1"/>
    <property type="molecule type" value="Genomic_DNA"/>
</dbReference>
<dbReference type="GO" id="GO:0005886">
    <property type="term" value="C:plasma membrane"/>
    <property type="evidence" value="ECO:0007669"/>
    <property type="project" value="UniProtKB-SubCell"/>
</dbReference>
<dbReference type="RefSeq" id="WP_177671248.1">
    <property type="nucleotide sequence ID" value="NZ_JACRSY010000001.1"/>
</dbReference>
<evidence type="ECO:0000256" key="7">
    <source>
        <dbReference type="ARBA" id="ARBA00022958"/>
    </source>
</evidence>
<accession>A0A926EFJ4</accession>
<evidence type="ECO:0000256" key="9">
    <source>
        <dbReference type="ARBA" id="ARBA00023065"/>
    </source>
</evidence>
<evidence type="ECO:0000256" key="3">
    <source>
        <dbReference type="ARBA" id="ARBA00022538"/>
    </source>
</evidence>
<dbReference type="PANTHER" id="PTHR30042">
    <property type="entry name" value="POTASSIUM-TRANSPORTING ATPASE C CHAIN"/>
    <property type="match status" value="1"/>
</dbReference>
<comment type="function">
    <text evidence="11">Part of the high-affinity ATP-driven potassium transport (or Kdp) system, which catalyzes the hydrolysis of ATP coupled with the electrogenic transport of potassium into the cytoplasm. This subunit acts as a catalytic chaperone that increases the ATP-binding affinity of the ATP-hydrolyzing subunit KdpB by the formation of a transient KdpB/KdpC/ATP ternary complex.</text>
</comment>
<dbReference type="NCBIfam" id="NF001454">
    <property type="entry name" value="PRK00315.1"/>
    <property type="match status" value="1"/>
</dbReference>
<dbReference type="HAMAP" id="MF_00276">
    <property type="entry name" value="KdpC"/>
    <property type="match status" value="1"/>
</dbReference>
<keyword evidence="2 11" id="KW-1003">Cell membrane</keyword>
<keyword evidence="4 11" id="KW-0812">Transmembrane</keyword>
<comment type="subunit">
    <text evidence="11">The system is composed of three essential subunits: KdpA, KdpB and KdpC.</text>
</comment>
<evidence type="ECO:0000256" key="11">
    <source>
        <dbReference type="HAMAP-Rule" id="MF_00276"/>
    </source>
</evidence>
<keyword evidence="10 11" id="KW-0472">Membrane</keyword>
<keyword evidence="9 11" id="KW-0406">Ion transport</keyword>
<evidence type="ECO:0000256" key="5">
    <source>
        <dbReference type="ARBA" id="ARBA00022741"/>
    </source>
</evidence>
<evidence type="ECO:0000256" key="4">
    <source>
        <dbReference type="ARBA" id="ARBA00022692"/>
    </source>
</evidence>
<dbReference type="AlphaFoldDB" id="A0A926EFJ4"/>
<dbReference type="GO" id="GO:0005524">
    <property type="term" value="F:ATP binding"/>
    <property type="evidence" value="ECO:0007669"/>
    <property type="project" value="UniProtKB-UniRule"/>
</dbReference>
<evidence type="ECO:0000256" key="8">
    <source>
        <dbReference type="ARBA" id="ARBA00022989"/>
    </source>
</evidence>
<keyword evidence="6 11" id="KW-0067">ATP-binding</keyword>
<evidence type="ECO:0000256" key="6">
    <source>
        <dbReference type="ARBA" id="ARBA00022840"/>
    </source>
</evidence>
<keyword evidence="7 11" id="KW-0630">Potassium</keyword>
<keyword evidence="3 11" id="KW-0633">Potassium transport</keyword>
<proteinExistence type="inferred from homology"/>
<dbReference type="NCBIfam" id="TIGR00681">
    <property type="entry name" value="kdpC"/>
    <property type="match status" value="1"/>
</dbReference>
<keyword evidence="13" id="KW-1185">Reference proteome</keyword>